<dbReference type="EMBL" id="JAEPRC010001050">
    <property type="protein sequence ID" value="KAG2190128.1"/>
    <property type="molecule type" value="Genomic_DNA"/>
</dbReference>
<feature type="compositionally biased region" description="Acidic residues" evidence="1">
    <location>
        <begin position="165"/>
        <end position="193"/>
    </location>
</feature>
<feature type="compositionally biased region" description="Basic and acidic residues" evidence="1">
    <location>
        <begin position="194"/>
        <end position="204"/>
    </location>
</feature>
<reference evidence="2" key="1">
    <citation type="submission" date="2020-12" db="EMBL/GenBank/DDBJ databases">
        <title>Metabolic potential, ecology and presence of endohyphal bacteria is reflected in genomic diversity of Mucoromycotina.</title>
        <authorList>
            <person name="Muszewska A."/>
            <person name="Okrasinska A."/>
            <person name="Steczkiewicz K."/>
            <person name="Drgas O."/>
            <person name="Orlowska M."/>
            <person name="Perlinska-Lenart U."/>
            <person name="Aleksandrzak-Piekarczyk T."/>
            <person name="Szatraj K."/>
            <person name="Zielenkiewicz U."/>
            <person name="Pilsyk S."/>
            <person name="Malc E."/>
            <person name="Mieczkowski P."/>
            <person name="Kruszewska J.S."/>
            <person name="Biernat P."/>
            <person name="Pawlowska J."/>
        </authorList>
    </citation>
    <scope>NUCLEOTIDE SEQUENCE</scope>
    <source>
        <strain evidence="2">CBS 226.32</strain>
    </source>
</reference>
<proteinExistence type="predicted"/>
<evidence type="ECO:0000313" key="2">
    <source>
        <dbReference type="EMBL" id="KAG2190128.1"/>
    </source>
</evidence>
<comment type="caution">
    <text evidence="2">The sequence shown here is derived from an EMBL/GenBank/DDBJ whole genome shotgun (WGS) entry which is preliminary data.</text>
</comment>
<evidence type="ECO:0000313" key="3">
    <source>
        <dbReference type="Proteomes" id="UP000650833"/>
    </source>
</evidence>
<dbReference type="OrthoDB" id="2280612at2759"/>
<dbReference type="Proteomes" id="UP000650833">
    <property type="component" value="Unassembled WGS sequence"/>
</dbReference>
<feature type="region of interest" description="Disordered" evidence="1">
    <location>
        <begin position="132"/>
        <end position="204"/>
    </location>
</feature>
<feature type="compositionally biased region" description="Basic and acidic residues" evidence="1">
    <location>
        <begin position="153"/>
        <end position="164"/>
    </location>
</feature>
<protein>
    <submittedName>
        <fullName evidence="2">Uncharacterized protein</fullName>
    </submittedName>
</protein>
<name>A0A8H7QCU0_9FUNG</name>
<gene>
    <name evidence="2" type="ORF">INT46_010168</name>
</gene>
<keyword evidence="3" id="KW-1185">Reference proteome</keyword>
<organism evidence="2 3">
    <name type="scientific">Mucor plumbeus</name>
    <dbReference type="NCBI Taxonomy" id="97098"/>
    <lineage>
        <taxon>Eukaryota</taxon>
        <taxon>Fungi</taxon>
        <taxon>Fungi incertae sedis</taxon>
        <taxon>Mucoromycota</taxon>
        <taxon>Mucoromycotina</taxon>
        <taxon>Mucoromycetes</taxon>
        <taxon>Mucorales</taxon>
        <taxon>Mucorineae</taxon>
        <taxon>Mucoraceae</taxon>
        <taxon>Mucor</taxon>
    </lineage>
</organism>
<evidence type="ECO:0000256" key="1">
    <source>
        <dbReference type="SAM" id="MobiDB-lite"/>
    </source>
</evidence>
<dbReference type="AlphaFoldDB" id="A0A8H7QCU0"/>
<sequence length="204" mass="22866">MKFVPIYNAIADIAFCLSVTEAAALPLPTANSNPTSTHLLESMLLILIHLVLDNPYGTEEYHYRQGFFNLDKVHHIITIKLKGTDKMGSGSIRIMSGVNNEIIIVSSDINNGAVNMSIQETGIEAFEEGSNQLNDAQGDDKAYDQNFNGLYEGNKDTKEDKYDENNEDDEDDENEEDSKNNEDEEDKDDEYDDNKDNEGGRLQC</sequence>
<accession>A0A8H7QCU0</accession>